<dbReference type="RefSeq" id="WP_013253740.1">
    <property type="nucleotide sequence ID" value="NC_014364.1"/>
</dbReference>
<evidence type="ECO:0000313" key="2">
    <source>
        <dbReference type="Proteomes" id="UP000002318"/>
    </source>
</evidence>
<evidence type="ECO:0000313" key="1">
    <source>
        <dbReference type="EMBL" id="ADK80276.1"/>
    </source>
</evidence>
<sequence length="84" mass="9927">MIEFSDGETVDTDGKLRVEKGPEGYYVVGDGIFMSFDREIDAQAYLYDIESKNIFCYWKMFRSPVTRKKVRDAEEREQREKLIS</sequence>
<accession>E1R127</accession>
<dbReference type="STRING" id="573413.Spirs_1146"/>
<dbReference type="EMBL" id="CP002116">
    <property type="protein sequence ID" value="ADK80276.1"/>
    <property type="molecule type" value="Genomic_DNA"/>
</dbReference>
<dbReference type="Proteomes" id="UP000002318">
    <property type="component" value="Chromosome"/>
</dbReference>
<proteinExistence type="predicted"/>
<dbReference type="OrthoDB" id="9838716at2"/>
<gene>
    <name evidence="1" type="ordered locus">Spirs_1146</name>
</gene>
<keyword evidence="2" id="KW-1185">Reference proteome</keyword>
<protein>
    <submittedName>
        <fullName evidence="1">Uncharacterized protein</fullName>
    </submittedName>
</protein>
<organism evidence="1 2">
    <name type="scientific">Sediminispirochaeta smaragdinae (strain DSM 11293 / JCM 15392 / SEBR 4228)</name>
    <name type="common">Spirochaeta smaragdinae</name>
    <dbReference type="NCBI Taxonomy" id="573413"/>
    <lineage>
        <taxon>Bacteria</taxon>
        <taxon>Pseudomonadati</taxon>
        <taxon>Spirochaetota</taxon>
        <taxon>Spirochaetia</taxon>
        <taxon>Spirochaetales</taxon>
        <taxon>Spirochaetaceae</taxon>
        <taxon>Sediminispirochaeta</taxon>
    </lineage>
</organism>
<reference evidence="1 2" key="1">
    <citation type="journal article" date="2010" name="Stand. Genomic Sci.">
        <title>Complete genome sequence of Spirochaeta smaragdinae type strain (SEBR 4228).</title>
        <authorList>
            <person name="Mavromatis K."/>
            <person name="Yasawong M."/>
            <person name="Chertkov O."/>
            <person name="Lapidus A."/>
            <person name="Lucas S."/>
            <person name="Nolan M."/>
            <person name="Del Rio T.G."/>
            <person name="Tice H."/>
            <person name="Cheng J.F."/>
            <person name="Pitluck S."/>
            <person name="Liolios K."/>
            <person name="Ivanova N."/>
            <person name="Tapia R."/>
            <person name="Han C."/>
            <person name="Bruce D."/>
            <person name="Goodwin L."/>
            <person name="Pati A."/>
            <person name="Chen A."/>
            <person name="Palaniappan K."/>
            <person name="Land M."/>
            <person name="Hauser L."/>
            <person name="Chang Y.J."/>
            <person name="Jeffries C.D."/>
            <person name="Detter J.C."/>
            <person name="Rohde M."/>
            <person name="Brambilla E."/>
            <person name="Spring S."/>
            <person name="Goker M."/>
            <person name="Sikorski J."/>
            <person name="Woyke T."/>
            <person name="Bristow J."/>
            <person name="Eisen J.A."/>
            <person name="Markowitz V."/>
            <person name="Hugenholtz P."/>
            <person name="Klenk H.P."/>
            <person name="Kyrpides N.C."/>
        </authorList>
    </citation>
    <scope>NUCLEOTIDE SEQUENCE [LARGE SCALE GENOMIC DNA]</scope>
    <source>
        <strain evidence="2">DSM 11293 / JCM 15392 / SEBR 4228</strain>
    </source>
</reference>
<name>E1R127_SEDSS</name>
<dbReference type="HOGENOM" id="CLU_2525880_0_0_12"/>
<dbReference type="KEGG" id="ssm:Spirs_1146"/>
<dbReference type="AlphaFoldDB" id="E1R127"/>